<evidence type="ECO:0000313" key="10">
    <source>
        <dbReference type="EMBL" id="KZE39799.1"/>
    </source>
</evidence>
<proteinExistence type="inferred from homology"/>
<keyword evidence="2 8" id="KW-0812">Transmembrane</keyword>
<evidence type="ECO:0000256" key="8">
    <source>
        <dbReference type="HAMAP-Rule" id="MF_00728"/>
    </source>
</evidence>
<dbReference type="NCBIfam" id="NF003413">
    <property type="entry name" value="PRK04778.1-7"/>
    <property type="match status" value="1"/>
</dbReference>
<keyword evidence="6 8" id="KW-0717">Septation</keyword>
<evidence type="ECO:0000256" key="2">
    <source>
        <dbReference type="ARBA" id="ARBA00022692"/>
    </source>
</evidence>
<feature type="topological domain" description="Cytoplasmic" evidence="8">
    <location>
        <begin position="23"/>
        <end position="563"/>
    </location>
</feature>
<evidence type="ECO:0000256" key="7">
    <source>
        <dbReference type="ARBA" id="ARBA00023306"/>
    </source>
</evidence>
<dbReference type="Pfam" id="PF06160">
    <property type="entry name" value="EzrA"/>
    <property type="match status" value="1"/>
</dbReference>
<evidence type="ECO:0000313" key="11">
    <source>
        <dbReference type="Proteomes" id="UP000076490"/>
    </source>
</evidence>
<keyword evidence="4 8" id="KW-0175">Coiled coil</keyword>
<dbReference type="GO" id="GO:0016301">
    <property type="term" value="F:kinase activity"/>
    <property type="evidence" value="ECO:0007669"/>
    <property type="project" value="UniProtKB-KW"/>
</dbReference>
<dbReference type="InterPro" id="IPR010379">
    <property type="entry name" value="EzrA"/>
</dbReference>
<keyword evidence="10" id="KW-0808">Transferase</keyword>
<comment type="similarity">
    <text evidence="8">Belongs to the EzrA family.</text>
</comment>
<dbReference type="GO" id="GO:0005886">
    <property type="term" value="C:plasma membrane"/>
    <property type="evidence" value="ECO:0007669"/>
    <property type="project" value="UniProtKB-SubCell"/>
</dbReference>
<comment type="function">
    <text evidence="8">Negative regulator of FtsZ ring formation; modulates the frequency and position of FtsZ ring formation. Inhibits FtsZ ring formation at polar sites. Interacts either with FtsZ or with one of its binding partners to promote depolymerization.</text>
</comment>
<dbReference type="HAMAP" id="MF_00728">
    <property type="entry name" value="EzrA"/>
    <property type="match status" value="1"/>
</dbReference>
<dbReference type="GO" id="GO:0000917">
    <property type="term" value="P:division septum assembly"/>
    <property type="evidence" value="ECO:0007669"/>
    <property type="project" value="UniProtKB-KW"/>
</dbReference>
<evidence type="ECO:0000256" key="1">
    <source>
        <dbReference type="ARBA" id="ARBA00022618"/>
    </source>
</evidence>
<dbReference type="AlphaFoldDB" id="A0A165HFT4"/>
<name>A0A165HFT4_9BACL</name>
<feature type="coiled-coil region" evidence="8">
    <location>
        <begin position="250"/>
        <end position="277"/>
    </location>
</feature>
<keyword evidence="5 8" id="KW-0472">Membrane</keyword>
<keyword evidence="10" id="KW-0418">Kinase</keyword>
<evidence type="ECO:0000256" key="4">
    <source>
        <dbReference type="ARBA" id="ARBA00023054"/>
    </source>
</evidence>
<feature type="transmembrane region" description="Helical" evidence="9">
    <location>
        <begin position="6"/>
        <end position="22"/>
    </location>
</feature>
<sequence>MMKYIIIGIIILIALIIVAFIMRRKHTAIINKLEVEKLQIQHKPILEELTKVKQLNMNGETEEKFERWRSSWTEVMDDHMPAIDNLLFDAEEAIDRIRFGKATEIEKEIESKIAYADGEMNRILEELDELIGSEELNRVEMEELKKRHKAARKSLLAHQHSFGNAIGRLEKRLEAINPRFEEYDELTASGNYLKARETVLGLSDEAKETFALIEDVPVLLTEIQTKMPQSIRELRAGIREMEDGGYYIGHLEMQERLAEIDLELEDLKAALEALEVTEVKERTASLEEEINGFYDKLEQEVYARHYVEENHAHVAANLGELSAFTRSTADEARFVQQNYRLSEKEAAIPEAALEQVAGLEKRFGLLTDRINAGQSASSVLGEELKEIDQESRQLLEEQGRFSDRLKELRINETEARARLSELGKILQETDRKLFKANTPGIPEDMDVRLEEAEEQLFIVSQNLQDMPLNMSLVNESLTKAEKCIHEVSEKADEMLENVDLIERLIQYGNRYRSNPAIDEQLAEAEEAFRQCRYGKALEDAASAVEAAEPGALKKIEVLVKQEV</sequence>
<evidence type="ECO:0000256" key="3">
    <source>
        <dbReference type="ARBA" id="ARBA00022989"/>
    </source>
</evidence>
<comment type="caution">
    <text evidence="10">The sequence shown here is derived from an EMBL/GenBank/DDBJ whole genome shotgun (WGS) entry which is preliminary data.</text>
</comment>
<keyword evidence="7 8" id="KW-0131">Cell cycle</keyword>
<feature type="topological domain" description="Extracellular" evidence="8">
    <location>
        <begin position="1"/>
        <end position="4"/>
    </location>
</feature>
<protein>
    <recommendedName>
        <fullName evidence="8">Septation ring formation regulator EzrA</fullName>
    </recommendedName>
</protein>
<dbReference type="OrthoDB" id="1654473at2"/>
<dbReference type="EMBL" id="LQNT01000001">
    <property type="protein sequence ID" value="KZE39799.1"/>
    <property type="molecule type" value="Genomic_DNA"/>
</dbReference>
<keyword evidence="1 8" id="KW-0132">Cell division</keyword>
<keyword evidence="8" id="KW-1003">Cell membrane</keyword>
<gene>
    <name evidence="8" type="primary">ezrA</name>
    <name evidence="10" type="ORF">AV656_00455</name>
</gene>
<dbReference type="Proteomes" id="UP000076490">
    <property type="component" value="Unassembled WGS sequence"/>
</dbReference>
<reference evidence="10 11" key="1">
    <citation type="submission" date="2016-01" db="EMBL/GenBank/DDBJ databases">
        <title>Whole genome sequencing of Bhargavaea cecembensis T14.</title>
        <authorList>
            <person name="Hong K.W."/>
        </authorList>
    </citation>
    <scope>NUCLEOTIDE SEQUENCE [LARGE SCALE GENOMIC DNA]</scope>
    <source>
        <strain evidence="10 11">T14</strain>
    </source>
</reference>
<dbReference type="GO" id="GO:0000921">
    <property type="term" value="P:septin ring assembly"/>
    <property type="evidence" value="ECO:0007669"/>
    <property type="project" value="InterPro"/>
</dbReference>
<dbReference type="GO" id="GO:0005940">
    <property type="term" value="C:septin ring"/>
    <property type="evidence" value="ECO:0007669"/>
    <property type="project" value="InterPro"/>
</dbReference>
<evidence type="ECO:0000256" key="6">
    <source>
        <dbReference type="ARBA" id="ARBA00023210"/>
    </source>
</evidence>
<keyword evidence="3 8" id="KW-1133">Transmembrane helix</keyword>
<comment type="subcellular location">
    <subcellularLocation>
        <location evidence="8">Cell membrane</location>
        <topology evidence="8">Single-pass membrane protein</topology>
    </subcellularLocation>
    <text evidence="8">Colocalized with FtsZ to the nascent septal site.</text>
</comment>
<accession>A0A165HFT4</accession>
<organism evidence="10 11">
    <name type="scientific">Bhargavaea cecembensis</name>
    <dbReference type="NCBI Taxonomy" id="394098"/>
    <lineage>
        <taxon>Bacteria</taxon>
        <taxon>Bacillati</taxon>
        <taxon>Bacillota</taxon>
        <taxon>Bacilli</taxon>
        <taxon>Bacillales</taxon>
        <taxon>Caryophanaceae</taxon>
        <taxon>Bhargavaea</taxon>
    </lineage>
</organism>
<evidence type="ECO:0000256" key="5">
    <source>
        <dbReference type="ARBA" id="ARBA00023136"/>
    </source>
</evidence>
<evidence type="ECO:0000256" key="9">
    <source>
        <dbReference type="SAM" id="Phobius"/>
    </source>
</evidence>